<feature type="compositionally biased region" description="Acidic residues" evidence="1">
    <location>
        <begin position="30"/>
        <end position="46"/>
    </location>
</feature>
<dbReference type="OrthoDB" id="5362287at2759"/>
<feature type="compositionally biased region" description="Polar residues" evidence="1">
    <location>
        <begin position="14"/>
        <end position="24"/>
    </location>
</feature>
<dbReference type="Pfam" id="PF14441">
    <property type="entry name" value="OTT_1508_deam"/>
    <property type="match status" value="1"/>
</dbReference>
<dbReference type="EMBL" id="MCFA01000012">
    <property type="protein sequence ID" value="ORY17504.1"/>
    <property type="molecule type" value="Genomic_DNA"/>
</dbReference>
<reference evidence="2 3" key="1">
    <citation type="submission" date="2016-07" db="EMBL/GenBank/DDBJ databases">
        <title>Pervasive Adenine N6-methylation of Active Genes in Fungi.</title>
        <authorList>
            <consortium name="DOE Joint Genome Institute"/>
            <person name="Mondo S.J."/>
            <person name="Dannebaum R.O."/>
            <person name="Kuo R.C."/>
            <person name="Labutti K."/>
            <person name="Haridas S."/>
            <person name="Kuo A."/>
            <person name="Salamov A."/>
            <person name="Ahrendt S.R."/>
            <person name="Lipzen A."/>
            <person name="Sullivan W."/>
            <person name="Andreopoulos W.B."/>
            <person name="Clum A."/>
            <person name="Lindquist E."/>
            <person name="Daum C."/>
            <person name="Ramamoorthy G.K."/>
            <person name="Gryganskyi A."/>
            <person name="Culley D."/>
            <person name="Magnuson J.K."/>
            <person name="James T.Y."/>
            <person name="O'Malley M.A."/>
            <person name="Stajich J.E."/>
            <person name="Spatafora J.W."/>
            <person name="Visel A."/>
            <person name="Grigoriev I.V."/>
        </authorList>
    </citation>
    <scope>NUCLEOTIDE SEQUENCE [LARGE SCALE GENOMIC DNA]</scope>
    <source>
        <strain evidence="2 3">CBS 115471</strain>
    </source>
</reference>
<gene>
    <name evidence="2" type="ORF">BCR34DRAFT_474885</name>
</gene>
<organism evidence="2 3">
    <name type="scientific">Clohesyomyces aquaticus</name>
    <dbReference type="NCBI Taxonomy" id="1231657"/>
    <lineage>
        <taxon>Eukaryota</taxon>
        <taxon>Fungi</taxon>
        <taxon>Dikarya</taxon>
        <taxon>Ascomycota</taxon>
        <taxon>Pezizomycotina</taxon>
        <taxon>Dothideomycetes</taxon>
        <taxon>Pleosporomycetidae</taxon>
        <taxon>Pleosporales</taxon>
        <taxon>Lindgomycetaceae</taxon>
        <taxon>Clohesyomyces</taxon>
    </lineage>
</organism>
<evidence type="ECO:0000313" key="2">
    <source>
        <dbReference type="EMBL" id="ORY17504.1"/>
    </source>
</evidence>
<evidence type="ECO:0000313" key="3">
    <source>
        <dbReference type="Proteomes" id="UP000193144"/>
    </source>
</evidence>
<comment type="caution">
    <text evidence="2">The sequence shown here is derived from an EMBL/GenBank/DDBJ whole genome shotgun (WGS) entry which is preliminary data.</text>
</comment>
<name>A0A1Y2A4T0_9PLEO</name>
<sequence length="886" mass="100956">MPRPVIEDERIDNGASNASPSSSYEKSETKEDDATELEDLEEFEDDSNQKKTLATLQDKFLDRLAEVLARFKTAPNPGKGPNKDAKHVCATMLAISNDDSKVRLLCAKNEGLDEIDKVFLNEWKTCLEKVAMAGDATPQERNTLLDLIVLHQKPRTQFYVQKLQIAHEICQRIPIQSTHCPSPILTKNELDKQPFLQFREWEDDHGYRYQFRVDQSEGACERSDEAASAASAGDMDPGMDALAADIQQLSAFATPEEVDSSLLKRIMCSTYLVWSSVKTRASFKACLKRLFSNGQARAIAEKALLFLCRIHYSVEIFIETVEKVPAFRSIECVPVPDESFTRPHFASRNTTPLGFAKSLGIDCRRRELVDWLTLPKNSAAFDTLLGEKRHVHCEIQVLHFMDQATLSSTQRYKVHPYIGCSRLCCYLCYCFLLSYGGIRARGTHEVVMNKWEIPMHRPAGRYSSKVDFAAQRFFQFLKNELQSRLNCITTPSKVALRAQSSVGLSTAKSILEEEVAEMERSELERRSMMMMPMVMDDAIHIHPIPERPGFAAVMGGRHVGHKIVRLGEAENMYAENLRRVYGFERLGQMPQHRAKIRPMCRRCHLPGITNASRLLALDSKPDGLRSISEAEQEVLWLYTILCRDFNCLPDACDTEWFHFGFCFCRNVSERKSLRAAILALPSAGFSLEQITEAWKTDSLLSLMKDSGIDIAVLEAANIRPHAPELEDLGVYRLIAEVSHVVSGGFCLCYTATKPSCSPRFHLKHETHLSRESDADYAFHGANTWERWKLFEFYAQVFKHPHFDPQDMQKARQGPDPGALENYLDSLFPGFRMSLWNKYQADAMFPKLKSRLRFPNGRFPCFCFLHRTMRPDGLDSRTHLPRNWAEK</sequence>
<evidence type="ECO:0000256" key="1">
    <source>
        <dbReference type="SAM" id="MobiDB-lite"/>
    </source>
</evidence>
<protein>
    <submittedName>
        <fullName evidence="2">Uncharacterized protein</fullName>
    </submittedName>
</protein>
<accession>A0A1Y2A4T0</accession>
<dbReference type="AlphaFoldDB" id="A0A1Y2A4T0"/>
<keyword evidence="3" id="KW-1185">Reference proteome</keyword>
<dbReference type="Proteomes" id="UP000193144">
    <property type="component" value="Unassembled WGS sequence"/>
</dbReference>
<dbReference type="InterPro" id="IPR027796">
    <property type="entry name" value="OTT_1508_deam-like"/>
</dbReference>
<feature type="compositionally biased region" description="Basic and acidic residues" evidence="1">
    <location>
        <begin position="1"/>
        <end position="12"/>
    </location>
</feature>
<feature type="region of interest" description="Disordered" evidence="1">
    <location>
        <begin position="1"/>
        <end position="49"/>
    </location>
</feature>
<proteinExistence type="predicted"/>
<dbReference type="STRING" id="1231657.A0A1Y2A4T0"/>